<evidence type="ECO:0008006" key="4">
    <source>
        <dbReference type="Google" id="ProtNLM"/>
    </source>
</evidence>
<sequence>MNKKVNVVLLVVLSFVFTYCSNAKKEAASEKAAEKKQELEQFVEEQFEYPLPTSFEVTKMLQDANASYNSEITNDAGSVDKYVAEWQKALNLGVYGADLSYASTFDKQQESVAFLNASRRLIEELNVSTAFNKSLADRIEDNLENKDSLIMIITESFYQTYNYLNKSGDEKTSLLVVAGSVIEGLYITAQLIEASDYNASLMNVLAAQKDQVGDLTTLMEAHASDENVNKVLPFLRYVNLFYDQIGEGEEISKGQFDDVSASISEMRAKIVG</sequence>
<proteinExistence type="predicted"/>
<keyword evidence="3" id="KW-1185">Reference proteome</keyword>
<keyword evidence="1" id="KW-0732">Signal</keyword>
<feature type="chain" id="PRO_5047267442" description="Imelysin" evidence="1">
    <location>
        <begin position="24"/>
        <end position="272"/>
    </location>
</feature>
<gene>
    <name evidence="2" type="ORF">ACHKAR_02550</name>
</gene>
<feature type="signal peptide" evidence="1">
    <location>
        <begin position="1"/>
        <end position="23"/>
    </location>
</feature>
<evidence type="ECO:0000313" key="3">
    <source>
        <dbReference type="Proteomes" id="UP001610063"/>
    </source>
</evidence>
<dbReference type="Proteomes" id="UP001610063">
    <property type="component" value="Unassembled WGS sequence"/>
</dbReference>
<evidence type="ECO:0000256" key="1">
    <source>
        <dbReference type="SAM" id="SignalP"/>
    </source>
</evidence>
<dbReference type="EMBL" id="JBIPKE010000011">
    <property type="protein sequence ID" value="MFH6982297.1"/>
    <property type="molecule type" value="Genomic_DNA"/>
</dbReference>
<reference evidence="2 3" key="1">
    <citation type="journal article" date="2013" name="Int. J. Syst. Evol. Microbiol.">
        <title>Marinoscillum luteum sp. nov., isolated from marine sediment.</title>
        <authorList>
            <person name="Cha I.T."/>
            <person name="Park S.J."/>
            <person name="Kim S.J."/>
            <person name="Kim J.G."/>
            <person name="Jung M.Y."/>
            <person name="Shin K.S."/>
            <person name="Kwon K.K."/>
            <person name="Yang S.H."/>
            <person name="Seo Y.S."/>
            <person name="Rhee S.K."/>
        </authorList>
    </citation>
    <scope>NUCLEOTIDE SEQUENCE [LARGE SCALE GENOMIC DNA]</scope>
    <source>
        <strain evidence="2 3">KCTC 23939</strain>
    </source>
</reference>
<protein>
    <recommendedName>
        <fullName evidence="4">Imelysin</fullName>
    </recommendedName>
</protein>
<dbReference type="RefSeq" id="WP_395416041.1">
    <property type="nucleotide sequence ID" value="NZ_JBIPKE010000011.1"/>
</dbReference>
<organism evidence="2 3">
    <name type="scientific">Marinoscillum luteum</name>
    <dbReference type="NCBI Taxonomy" id="861051"/>
    <lineage>
        <taxon>Bacteria</taxon>
        <taxon>Pseudomonadati</taxon>
        <taxon>Bacteroidota</taxon>
        <taxon>Cytophagia</taxon>
        <taxon>Cytophagales</taxon>
        <taxon>Reichenbachiellaceae</taxon>
        <taxon>Marinoscillum</taxon>
    </lineage>
</organism>
<accession>A0ABW7N4E6</accession>
<name>A0ABW7N4E6_9BACT</name>
<comment type="caution">
    <text evidence="2">The sequence shown here is derived from an EMBL/GenBank/DDBJ whole genome shotgun (WGS) entry which is preliminary data.</text>
</comment>
<evidence type="ECO:0000313" key="2">
    <source>
        <dbReference type="EMBL" id="MFH6982297.1"/>
    </source>
</evidence>